<dbReference type="SUPFAM" id="SSF47598">
    <property type="entry name" value="Ribbon-helix-helix"/>
    <property type="match status" value="1"/>
</dbReference>
<evidence type="ECO:0000256" key="4">
    <source>
        <dbReference type="ARBA" id="ARBA00023125"/>
    </source>
</evidence>
<evidence type="ECO:0000256" key="1">
    <source>
        <dbReference type="ARBA" id="ARBA00022491"/>
    </source>
</evidence>
<comment type="similarity">
    <text evidence="6">Belongs to the TacA antitoxin family.</text>
</comment>
<dbReference type="RefSeq" id="WP_104232297.1">
    <property type="nucleotide sequence ID" value="NZ_PSNW01000017.1"/>
</dbReference>
<dbReference type="GO" id="GO:0003677">
    <property type="term" value="F:DNA binding"/>
    <property type="evidence" value="ECO:0007669"/>
    <property type="project" value="UniProtKB-KW"/>
</dbReference>
<evidence type="ECO:0000256" key="2">
    <source>
        <dbReference type="ARBA" id="ARBA00022649"/>
    </source>
</evidence>
<gene>
    <name evidence="7" type="ORF">C3942_20825</name>
</gene>
<keyword evidence="8" id="KW-1185">Reference proteome</keyword>
<keyword evidence="1" id="KW-0678">Repressor</keyword>
<dbReference type="AlphaFoldDB" id="A0A2S5TAK3"/>
<evidence type="ECO:0000313" key="7">
    <source>
        <dbReference type="EMBL" id="PPE71986.1"/>
    </source>
</evidence>
<evidence type="ECO:0000256" key="6">
    <source>
        <dbReference type="ARBA" id="ARBA00049988"/>
    </source>
</evidence>
<sequence length="91" mass="10036">MAANTARGTTINLRAPAARRALIDQAAEALGKSRTDFMLDAASEKAQQVLLDRTVFALDAERFAEFTRLLEAPLAQPKAVKKLLQRKAPWE</sequence>
<dbReference type="InterPro" id="IPR014795">
    <property type="entry name" value="TacA_1-like"/>
</dbReference>
<name>A0A2S5TAK3_9GAMM</name>
<dbReference type="GO" id="GO:0006355">
    <property type="term" value="P:regulation of DNA-templated transcription"/>
    <property type="evidence" value="ECO:0007669"/>
    <property type="project" value="InterPro"/>
</dbReference>
<keyword evidence="2" id="KW-1277">Toxin-antitoxin system</keyword>
<dbReference type="EMBL" id="PSNW01000017">
    <property type="protein sequence ID" value="PPE71986.1"/>
    <property type="molecule type" value="Genomic_DNA"/>
</dbReference>
<organism evidence="7 8">
    <name type="scientific">Solimonas fluminis</name>
    <dbReference type="NCBI Taxonomy" id="2086571"/>
    <lineage>
        <taxon>Bacteria</taxon>
        <taxon>Pseudomonadati</taxon>
        <taxon>Pseudomonadota</taxon>
        <taxon>Gammaproteobacteria</taxon>
        <taxon>Nevskiales</taxon>
        <taxon>Nevskiaceae</taxon>
        <taxon>Solimonas</taxon>
    </lineage>
</organism>
<reference evidence="7 8" key="1">
    <citation type="submission" date="2018-02" db="EMBL/GenBank/DDBJ databases">
        <title>Genome sequencing of Solimonas sp. HR-BB.</title>
        <authorList>
            <person name="Lee Y."/>
            <person name="Jeon C.O."/>
        </authorList>
    </citation>
    <scope>NUCLEOTIDE SEQUENCE [LARGE SCALE GENOMIC DNA]</scope>
    <source>
        <strain evidence="7 8">HR-BB</strain>
    </source>
</reference>
<accession>A0A2S5TAK3</accession>
<comment type="caution">
    <text evidence="7">The sequence shown here is derived from an EMBL/GenBank/DDBJ whole genome shotgun (WGS) entry which is preliminary data.</text>
</comment>
<dbReference type="InterPro" id="IPR010985">
    <property type="entry name" value="Ribbon_hlx_hlx"/>
</dbReference>
<keyword evidence="4" id="KW-0238">DNA-binding</keyword>
<keyword evidence="5" id="KW-0804">Transcription</keyword>
<dbReference type="Pfam" id="PF08681">
    <property type="entry name" value="TacA1"/>
    <property type="match status" value="1"/>
</dbReference>
<proteinExistence type="inferred from homology"/>
<dbReference type="PANTHER" id="PTHR35401:SF1">
    <property type="entry name" value="CYTOPLASMIC PROTEIN"/>
    <property type="match status" value="1"/>
</dbReference>
<dbReference type="Proteomes" id="UP000238220">
    <property type="component" value="Unassembled WGS sequence"/>
</dbReference>
<dbReference type="OrthoDB" id="5297163at2"/>
<keyword evidence="3" id="KW-0805">Transcription regulation</keyword>
<evidence type="ECO:0000256" key="5">
    <source>
        <dbReference type="ARBA" id="ARBA00023163"/>
    </source>
</evidence>
<evidence type="ECO:0000256" key="3">
    <source>
        <dbReference type="ARBA" id="ARBA00023015"/>
    </source>
</evidence>
<dbReference type="Gene3D" id="1.20.5.780">
    <property type="entry name" value="Single helix bin"/>
    <property type="match status" value="1"/>
</dbReference>
<evidence type="ECO:0000313" key="8">
    <source>
        <dbReference type="Proteomes" id="UP000238220"/>
    </source>
</evidence>
<protein>
    <submittedName>
        <fullName evidence="7">Toxin-antitoxin system protein</fullName>
    </submittedName>
</protein>
<dbReference type="PANTHER" id="PTHR35401">
    <property type="entry name" value="COPG FAMILY HELIX-TURN-HELIX PROTEIN-RELATED-RELATED"/>
    <property type="match status" value="1"/>
</dbReference>